<keyword evidence="2" id="KW-1185">Reference proteome</keyword>
<comment type="caution">
    <text evidence="1">The sequence shown here is derived from an EMBL/GenBank/DDBJ whole genome shotgun (WGS) entry which is preliminary data.</text>
</comment>
<dbReference type="EMBL" id="JASBWR010000016">
    <property type="protein sequence ID" value="KAJ9109762.1"/>
    <property type="molecule type" value="Genomic_DNA"/>
</dbReference>
<protein>
    <submittedName>
        <fullName evidence="1">Uncharacterized protein</fullName>
    </submittedName>
</protein>
<evidence type="ECO:0000313" key="2">
    <source>
        <dbReference type="Proteomes" id="UP001241377"/>
    </source>
</evidence>
<evidence type="ECO:0000313" key="1">
    <source>
        <dbReference type="EMBL" id="KAJ9109762.1"/>
    </source>
</evidence>
<reference evidence="1" key="1">
    <citation type="submission" date="2023-04" db="EMBL/GenBank/DDBJ databases">
        <title>Draft Genome sequencing of Naganishia species isolated from polar environments using Oxford Nanopore Technology.</title>
        <authorList>
            <person name="Leo P."/>
            <person name="Venkateswaran K."/>
        </authorList>
    </citation>
    <scope>NUCLEOTIDE SEQUENCE</scope>
    <source>
        <strain evidence="1">MNA-CCFEE 5261</strain>
    </source>
</reference>
<organism evidence="1 2">
    <name type="scientific">Naganishia cerealis</name>
    <dbReference type="NCBI Taxonomy" id="610337"/>
    <lineage>
        <taxon>Eukaryota</taxon>
        <taxon>Fungi</taxon>
        <taxon>Dikarya</taxon>
        <taxon>Basidiomycota</taxon>
        <taxon>Agaricomycotina</taxon>
        <taxon>Tremellomycetes</taxon>
        <taxon>Filobasidiales</taxon>
        <taxon>Filobasidiaceae</taxon>
        <taxon>Naganishia</taxon>
    </lineage>
</organism>
<dbReference type="Proteomes" id="UP001241377">
    <property type="component" value="Unassembled WGS sequence"/>
</dbReference>
<gene>
    <name evidence="1" type="ORF">QFC19_001992</name>
</gene>
<proteinExistence type="predicted"/>
<sequence length="497" mass="54126">MAEPVKKTLTSAQTGLLSVGTAAHTNVKPAVSTIADAVGSTSSQPLSTSPHLRANRPDIDADVIVIGAGISGLAAAKELVQKGNKVIVLEARDRIGGRIDSRAISPQHGHEESGVRIDMGASFIHGKYDNPIYDLAQDLGISVHYSSPEGEIRILDADGQIEKDIANRLGFNVSHTFFDASRSYAQNNDPSPSDSLASYVFADDSPLFDGLDQHEPADATTREQESANMRWKAKTLGRSFSGWTGADLEDVALKWWGFERDTMGPDGMVTGGSYYKVVDHLAKLVTGPATPKGEIRLGEKVDKIRWDSDRGVLQRRPPAFEPALPPRKQRAIRALGYGLLSKIALRYDKAWWKDSDKATRQLVMFLGADYGQAMEQADHDECVQWAHTLFKRYLSPDPSSTDIPTPIGAIASSWSTDPYSFNSYTYIPSKADNSDGLPVTPLDIAEFAVPVWDGALGFAGEHTHSDRYASVHGAYESGIREGKRVAIALDMKKRGEE</sequence>
<name>A0ACC2WDM7_9TREE</name>
<accession>A0ACC2WDM7</accession>